<evidence type="ECO:0000256" key="2">
    <source>
        <dbReference type="SAM" id="Phobius"/>
    </source>
</evidence>
<dbReference type="OrthoDB" id="2421589at2759"/>
<dbReference type="Proteomes" id="UP000789759">
    <property type="component" value="Unassembled WGS sequence"/>
</dbReference>
<accession>A0A9N9CPB3</accession>
<sequence length="269" mass="29639">MSNTNFLKNLVNTRPVITLYSTLTVPPTETSPALPTTYSTPTTQPQDETAKVGIICAAVFGVFILITISVFTVRCIRRQRRHDLGYGMSSAKVEASGLPEDDNPTGHGDPRRKSRAGQNSNLINDKAMGSGFGQAYNQMQPPPIYPSPIYPNPIYPSPIYPGPIHPGPIHPSQIYNPMQPQYNEPYNEDNNILRIASDEGGRTDGSKNYGPSEEDVLRVPSERESMNEAMRLAQEASKMKSKEENSRGSQQVVTFPGNTEINTNLKDIT</sequence>
<evidence type="ECO:0000313" key="4">
    <source>
        <dbReference type="Proteomes" id="UP000789759"/>
    </source>
</evidence>
<feature type="compositionally biased region" description="Basic and acidic residues" evidence="1">
    <location>
        <begin position="215"/>
        <end position="226"/>
    </location>
</feature>
<evidence type="ECO:0000256" key="1">
    <source>
        <dbReference type="SAM" id="MobiDB-lite"/>
    </source>
</evidence>
<comment type="caution">
    <text evidence="3">The sequence shown here is derived from an EMBL/GenBank/DDBJ whole genome shotgun (WGS) entry which is preliminary data.</text>
</comment>
<dbReference type="AlphaFoldDB" id="A0A9N9CPB3"/>
<feature type="compositionally biased region" description="Basic and acidic residues" evidence="1">
    <location>
        <begin position="237"/>
        <end position="246"/>
    </location>
</feature>
<name>A0A9N9CPB3_9GLOM</name>
<organism evidence="3 4">
    <name type="scientific">Cetraspora pellucida</name>
    <dbReference type="NCBI Taxonomy" id="1433469"/>
    <lineage>
        <taxon>Eukaryota</taxon>
        <taxon>Fungi</taxon>
        <taxon>Fungi incertae sedis</taxon>
        <taxon>Mucoromycota</taxon>
        <taxon>Glomeromycotina</taxon>
        <taxon>Glomeromycetes</taxon>
        <taxon>Diversisporales</taxon>
        <taxon>Gigasporaceae</taxon>
        <taxon>Cetraspora</taxon>
    </lineage>
</organism>
<reference evidence="3" key="1">
    <citation type="submission" date="2021-06" db="EMBL/GenBank/DDBJ databases">
        <authorList>
            <person name="Kallberg Y."/>
            <person name="Tangrot J."/>
            <person name="Rosling A."/>
        </authorList>
    </citation>
    <scope>NUCLEOTIDE SEQUENCE</scope>
    <source>
        <strain evidence="3">FL966</strain>
    </source>
</reference>
<keyword evidence="2" id="KW-0472">Membrane</keyword>
<proteinExistence type="predicted"/>
<feature type="region of interest" description="Disordered" evidence="1">
    <location>
        <begin position="94"/>
        <end position="140"/>
    </location>
</feature>
<keyword evidence="4" id="KW-1185">Reference proteome</keyword>
<feature type="transmembrane region" description="Helical" evidence="2">
    <location>
        <begin position="52"/>
        <end position="73"/>
    </location>
</feature>
<dbReference type="EMBL" id="CAJVQA010004988">
    <property type="protein sequence ID" value="CAG8610735.1"/>
    <property type="molecule type" value="Genomic_DNA"/>
</dbReference>
<protein>
    <submittedName>
        <fullName evidence="3">5904_t:CDS:1</fullName>
    </submittedName>
</protein>
<gene>
    <name evidence="3" type="ORF">CPELLU_LOCUS7441</name>
</gene>
<feature type="region of interest" description="Disordered" evidence="1">
    <location>
        <begin position="197"/>
        <end position="251"/>
    </location>
</feature>
<keyword evidence="2" id="KW-0812">Transmembrane</keyword>
<keyword evidence="2" id="KW-1133">Transmembrane helix</keyword>
<evidence type="ECO:0000313" key="3">
    <source>
        <dbReference type="EMBL" id="CAG8610735.1"/>
    </source>
</evidence>